<evidence type="ECO:0000313" key="1">
    <source>
        <dbReference type="EMBL" id="GBN49851.1"/>
    </source>
</evidence>
<dbReference type="Proteomes" id="UP000499080">
    <property type="component" value="Unassembled WGS sequence"/>
</dbReference>
<reference evidence="1 2" key="1">
    <citation type="journal article" date="2019" name="Sci. Rep.">
        <title>Orb-weaving spider Araneus ventricosus genome elucidates the spidroin gene catalogue.</title>
        <authorList>
            <person name="Kono N."/>
            <person name="Nakamura H."/>
            <person name="Ohtoshi R."/>
            <person name="Moran D.A.P."/>
            <person name="Shinohara A."/>
            <person name="Yoshida Y."/>
            <person name="Fujiwara M."/>
            <person name="Mori M."/>
            <person name="Tomita M."/>
            <person name="Arakawa K."/>
        </authorList>
    </citation>
    <scope>NUCLEOTIDE SEQUENCE [LARGE SCALE GENOMIC DNA]</scope>
</reference>
<accession>A0A4Y2PF57</accession>
<gene>
    <name evidence="1" type="ORF">AVEN_242501_1</name>
</gene>
<sequence>MRVLIGANYQLNAHEIAEYLLGINKSSFHTILGDNLKSHHTEEKCRPYLLTDEQKVNRVTASQEIMGYSDVDQKHVVTGHNSPNVTLRNFF</sequence>
<keyword evidence="2" id="KW-1185">Reference proteome</keyword>
<protein>
    <submittedName>
        <fullName evidence="1">Uncharacterized protein</fullName>
    </submittedName>
</protein>
<comment type="caution">
    <text evidence="1">The sequence shown here is derived from an EMBL/GenBank/DDBJ whole genome shotgun (WGS) entry which is preliminary data.</text>
</comment>
<proteinExistence type="predicted"/>
<organism evidence="1 2">
    <name type="scientific">Araneus ventricosus</name>
    <name type="common">Orbweaver spider</name>
    <name type="synonym">Epeira ventricosa</name>
    <dbReference type="NCBI Taxonomy" id="182803"/>
    <lineage>
        <taxon>Eukaryota</taxon>
        <taxon>Metazoa</taxon>
        <taxon>Ecdysozoa</taxon>
        <taxon>Arthropoda</taxon>
        <taxon>Chelicerata</taxon>
        <taxon>Arachnida</taxon>
        <taxon>Araneae</taxon>
        <taxon>Araneomorphae</taxon>
        <taxon>Entelegynae</taxon>
        <taxon>Araneoidea</taxon>
        <taxon>Araneidae</taxon>
        <taxon>Araneus</taxon>
    </lineage>
</organism>
<name>A0A4Y2PF57_ARAVE</name>
<dbReference type="EMBL" id="BGPR01011147">
    <property type="protein sequence ID" value="GBN49851.1"/>
    <property type="molecule type" value="Genomic_DNA"/>
</dbReference>
<dbReference type="AlphaFoldDB" id="A0A4Y2PF57"/>
<evidence type="ECO:0000313" key="2">
    <source>
        <dbReference type="Proteomes" id="UP000499080"/>
    </source>
</evidence>